<keyword evidence="2" id="KW-1185">Reference proteome</keyword>
<dbReference type="EMBL" id="BOQL01000039">
    <property type="protein sequence ID" value="GIM72094.1"/>
    <property type="molecule type" value="Genomic_DNA"/>
</dbReference>
<protein>
    <recommendedName>
        <fullName evidence="3">AlpA family transcriptional regulator</fullName>
    </recommendedName>
</protein>
<sequence length="55" mass="6315">MGAHEIRMRLGGISRQRVYQITNRSNFPEPTADLAQGKIWLTGDVEAWIAQHRHT</sequence>
<organism evidence="1 2">
    <name type="scientific">Actinoplanes auranticolor</name>
    <dbReference type="NCBI Taxonomy" id="47988"/>
    <lineage>
        <taxon>Bacteria</taxon>
        <taxon>Bacillati</taxon>
        <taxon>Actinomycetota</taxon>
        <taxon>Actinomycetes</taxon>
        <taxon>Micromonosporales</taxon>
        <taxon>Micromonosporaceae</taxon>
        <taxon>Actinoplanes</taxon>
    </lineage>
</organism>
<name>A0A919SI82_9ACTN</name>
<proteinExistence type="predicted"/>
<accession>A0A919SI82</accession>
<comment type="caution">
    <text evidence="1">The sequence shown here is derived from an EMBL/GenBank/DDBJ whole genome shotgun (WGS) entry which is preliminary data.</text>
</comment>
<gene>
    <name evidence="1" type="ORF">Aau02nite_49180</name>
</gene>
<evidence type="ECO:0000313" key="2">
    <source>
        <dbReference type="Proteomes" id="UP000681340"/>
    </source>
</evidence>
<reference evidence="1" key="1">
    <citation type="submission" date="2021-03" db="EMBL/GenBank/DDBJ databases">
        <title>Whole genome shotgun sequence of Actinoplanes auranticolor NBRC 12245.</title>
        <authorList>
            <person name="Komaki H."/>
            <person name="Tamura T."/>
        </authorList>
    </citation>
    <scope>NUCLEOTIDE SEQUENCE</scope>
    <source>
        <strain evidence="1">NBRC 12245</strain>
    </source>
</reference>
<dbReference type="AlphaFoldDB" id="A0A919SI82"/>
<evidence type="ECO:0008006" key="3">
    <source>
        <dbReference type="Google" id="ProtNLM"/>
    </source>
</evidence>
<evidence type="ECO:0000313" key="1">
    <source>
        <dbReference type="EMBL" id="GIM72094.1"/>
    </source>
</evidence>
<dbReference type="Proteomes" id="UP000681340">
    <property type="component" value="Unassembled WGS sequence"/>
</dbReference>